<feature type="domain" description="Fibronectin type-III" evidence="4">
    <location>
        <begin position="207"/>
        <end position="301"/>
    </location>
</feature>
<reference evidence="5 6" key="2">
    <citation type="submission" date="2017-04" db="EMBL/GenBank/DDBJ databases">
        <title>CpG methylation of centromeres and impact of large insertions on vertebrate speciation.</title>
        <authorList>
            <person name="Ichikawa K."/>
            <person name="Yoshimura J."/>
            <person name="Morishita S."/>
        </authorList>
    </citation>
    <scope>NUCLEOTIDE SEQUENCE</scope>
    <source>
        <strain evidence="5 6">HSOK</strain>
    </source>
</reference>
<evidence type="ECO:0000313" key="6">
    <source>
        <dbReference type="Proteomes" id="UP000265200"/>
    </source>
</evidence>
<dbReference type="InterPro" id="IPR003599">
    <property type="entry name" value="Ig_sub"/>
</dbReference>
<feature type="domain" description="Ig-like" evidence="3">
    <location>
        <begin position="34"/>
        <end position="125"/>
    </location>
</feature>
<evidence type="ECO:0000256" key="1">
    <source>
        <dbReference type="ARBA" id="ARBA00022737"/>
    </source>
</evidence>
<dbReference type="CDD" id="cd00063">
    <property type="entry name" value="FN3"/>
    <property type="match status" value="3"/>
</dbReference>
<dbReference type="InterPro" id="IPR003961">
    <property type="entry name" value="FN3_dom"/>
</dbReference>
<dbReference type="PANTHER" id="PTHR14340:SF13">
    <property type="entry name" value="TITIN"/>
    <property type="match status" value="1"/>
</dbReference>
<keyword evidence="1" id="KW-0677">Repeat</keyword>
<dbReference type="PRINTS" id="PR00014">
    <property type="entry name" value="FNTYPEIII"/>
</dbReference>
<evidence type="ECO:0000259" key="4">
    <source>
        <dbReference type="PROSITE" id="PS50853"/>
    </source>
</evidence>
<evidence type="ECO:0000313" key="5">
    <source>
        <dbReference type="Ensembl" id="ENSORLP00015000337.1"/>
    </source>
</evidence>
<organism evidence="5 6">
    <name type="scientific">Oryzias latipes</name>
    <name type="common">Japanese rice fish</name>
    <name type="synonym">Japanese killifish</name>
    <dbReference type="NCBI Taxonomy" id="8090"/>
    <lineage>
        <taxon>Eukaryota</taxon>
        <taxon>Metazoa</taxon>
        <taxon>Chordata</taxon>
        <taxon>Craniata</taxon>
        <taxon>Vertebrata</taxon>
        <taxon>Euteleostomi</taxon>
        <taxon>Actinopterygii</taxon>
        <taxon>Neopterygii</taxon>
        <taxon>Teleostei</taxon>
        <taxon>Neoteleostei</taxon>
        <taxon>Acanthomorphata</taxon>
        <taxon>Ovalentaria</taxon>
        <taxon>Atherinomorphae</taxon>
        <taxon>Beloniformes</taxon>
        <taxon>Adrianichthyidae</taxon>
        <taxon>Oryziinae</taxon>
        <taxon>Oryzias</taxon>
    </lineage>
</organism>
<dbReference type="InterPro" id="IPR036179">
    <property type="entry name" value="Ig-like_dom_sf"/>
</dbReference>
<sequence>QLLLIRIRAANQVGESEPRELPETILAKDILVPPEVVVDVSCRDALTVRAGQIISLICRVKGRPDPEITWTKDARALSRDKRTEINSSFPLCELVISDAIRSDYGKYAICAKNSSGQAQATIVVNVLDTPDNGGTEITQYIIECRQPSQRGWTVVSNDWTKRLIKAPLTEGCEYFFRVSAENKIGAGPSTETKTPVLAVDPIEKPGEPIDLHISEIGKTFCFLKWKKPDNDGGSRNLGYHIEKKPKEADEWERIHKGAIKETYFMADRCIENQIYQFRVQTKNEGGESNWVITPEVTVKEYIEEPTIKIKLEGVLTVRAGDSIAIESTVKGKPQPDIKWTKDDSTEEIRKSPRLQIETGAEFSKILLTGAKRTDSGKYYVTASNSAGSCSANAVVNVLDRPGPIRDLKISGITVDRCHLAWEIPEDDGGCDIYNYIIEKCETKRGVWSVHSNAVITNKAKVTPEDTTANLKKNVCITDTPGKPEVLDVTKNSVTLVWTRPKNDGGSKIIGYYVEAMRLPGDTWIRCNTSSQNVPREEYTVTGLERDLQYQFRVIAKTAVNLSKPSESTEPILVCAENGESF</sequence>
<reference evidence="5" key="4">
    <citation type="submission" date="2025-09" db="UniProtKB">
        <authorList>
            <consortium name="Ensembl"/>
        </authorList>
    </citation>
    <scope>IDENTIFICATION</scope>
    <source>
        <strain evidence="5">HSOK</strain>
    </source>
</reference>
<dbReference type="PROSITE" id="PS50853">
    <property type="entry name" value="FN3"/>
    <property type="match status" value="3"/>
</dbReference>
<reference key="1">
    <citation type="journal article" date="2007" name="Nature">
        <title>The medaka draft genome and insights into vertebrate genome evolution.</title>
        <authorList>
            <person name="Kasahara M."/>
            <person name="Naruse K."/>
            <person name="Sasaki S."/>
            <person name="Nakatani Y."/>
            <person name="Qu W."/>
            <person name="Ahsan B."/>
            <person name="Yamada T."/>
            <person name="Nagayasu Y."/>
            <person name="Doi K."/>
            <person name="Kasai Y."/>
            <person name="Jindo T."/>
            <person name="Kobayashi D."/>
            <person name="Shimada A."/>
            <person name="Toyoda A."/>
            <person name="Kuroki Y."/>
            <person name="Fujiyama A."/>
            <person name="Sasaki T."/>
            <person name="Shimizu A."/>
            <person name="Asakawa S."/>
            <person name="Shimizu N."/>
            <person name="Hashimoto S."/>
            <person name="Yang J."/>
            <person name="Lee Y."/>
            <person name="Matsushima K."/>
            <person name="Sugano S."/>
            <person name="Sakaizumi M."/>
            <person name="Narita T."/>
            <person name="Ohishi K."/>
            <person name="Haga S."/>
            <person name="Ohta F."/>
            <person name="Nomoto H."/>
            <person name="Nogata K."/>
            <person name="Morishita T."/>
            <person name="Endo T."/>
            <person name="Shin-I T."/>
            <person name="Takeda H."/>
            <person name="Morishita S."/>
            <person name="Kohara Y."/>
        </authorList>
    </citation>
    <scope>NUCLEOTIDE SEQUENCE [LARGE SCALE GENOMIC DNA]</scope>
    <source>
        <strain>Hd-rR</strain>
    </source>
</reference>
<name>A0A3P9GY75_ORYLA</name>
<dbReference type="InterPro" id="IPR036116">
    <property type="entry name" value="FN3_sf"/>
</dbReference>
<dbReference type="AlphaFoldDB" id="A0A3P9GY75"/>
<reference evidence="5" key="3">
    <citation type="submission" date="2025-08" db="UniProtKB">
        <authorList>
            <consortium name="Ensembl"/>
        </authorList>
    </citation>
    <scope>IDENTIFICATION</scope>
    <source>
        <strain evidence="5">HSOK</strain>
    </source>
</reference>
<feature type="domain" description="Fibronectin type-III" evidence="4">
    <location>
        <begin position="105"/>
        <end position="201"/>
    </location>
</feature>
<dbReference type="FunFam" id="2.60.40.10:FF:000002">
    <property type="entry name" value="Titin a"/>
    <property type="match status" value="2"/>
</dbReference>
<dbReference type="Ensembl" id="ENSORLT00015014511.1">
    <property type="protein sequence ID" value="ENSORLP00015000337.1"/>
    <property type="gene ID" value="ENSORLG00015022986.1"/>
</dbReference>
<feature type="domain" description="Ig-like" evidence="3">
    <location>
        <begin position="305"/>
        <end position="396"/>
    </location>
</feature>
<dbReference type="SMART" id="SM00060">
    <property type="entry name" value="FN3"/>
    <property type="match status" value="4"/>
</dbReference>
<dbReference type="SMART" id="SM00408">
    <property type="entry name" value="IGc2"/>
    <property type="match status" value="2"/>
</dbReference>
<dbReference type="PANTHER" id="PTHR14340">
    <property type="entry name" value="MICROFIBRIL-ASSOCIATED GLYCOPROTEIN 3"/>
    <property type="match status" value="1"/>
</dbReference>
<dbReference type="InterPro" id="IPR003598">
    <property type="entry name" value="Ig_sub2"/>
</dbReference>
<dbReference type="InterPro" id="IPR007110">
    <property type="entry name" value="Ig-like_dom"/>
</dbReference>
<protein>
    <recommendedName>
        <fullName evidence="7">Titin</fullName>
    </recommendedName>
</protein>
<feature type="domain" description="Fibronectin type-III" evidence="4">
    <location>
        <begin position="479"/>
        <end position="577"/>
    </location>
</feature>
<dbReference type="SUPFAM" id="SSF49265">
    <property type="entry name" value="Fibronectin type III"/>
    <property type="match status" value="3"/>
</dbReference>
<dbReference type="InterPro" id="IPR013783">
    <property type="entry name" value="Ig-like_fold"/>
</dbReference>
<accession>A0A3P9GY75</accession>
<dbReference type="PROSITE" id="PS50835">
    <property type="entry name" value="IG_LIKE"/>
    <property type="match status" value="2"/>
</dbReference>
<evidence type="ECO:0000256" key="2">
    <source>
        <dbReference type="ARBA" id="ARBA00023319"/>
    </source>
</evidence>
<dbReference type="Pfam" id="PF07679">
    <property type="entry name" value="I-set"/>
    <property type="match status" value="2"/>
</dbReference>
<dbReference type="Proteomes" id="UP000265200">
    <property type="component" value="Chromosome 21"/>
</dbReference>
<dbReference type="Pfam" id="PF00041">
    <property type="entry name" value="fn3"/>
    <property type="match status" value="2"/>
</dbReference>
<proteinExistence type="predicted"/>
<dbReference type="SUPFAM" id="SSF48726">
    <property type="entry name" value="Immunoglobulin"/>
    <property type="match status" value="2"/>
</dbReference>
<evidence type="ECO:0008006" key="7">
    <source>
        <dbReference type="Google" id="ProtNLM"/>
    </source>
</evidence>
<dbReference type="InterPro" id="IPR013098">
    <property type="entry name" value="Ig_I-set"/>
</dbReference>
<dbReference type="Gene3D" id="2.60.40.10">
    <property type="entry name" value="Immunoglobulins"/>
    <property type="match status" value="6"/>
</dbReference>
<dbReference type="FunFam" id="2.60.40.10:FF:000011">
    <property type="entry name" value="Titin b"/>
    <property type="match status" value="1"/>
</dbReference>
<keyword evidence="2" id="KW-0393">Immunoglobulin domain</keyword>
<evidence type="ECO:0000259" key="3">
    <source>
        <dbReference type="PROSITE" id="PS50835"/>
    </source>
</evidence>
<dbReference type="SMART" id="SM00409">
    <property type="entry name" value="IG"/>
    <property type="match status" value="2"/>
</dbReference>